<organism evidence="1">
    <name type="scientific">uncultured marine group II/III euryarchaeote KM3_91_D09</name>
    <dbReference type="NCBI Taxonomy" id="1456542"/>
    <lineage>
        <taxon>Archaea</taxon>
        <taxon>Methanobacteriati</taxon>
        <taxon>Methanobacteriota</taxon>
        <taxon>environmental samples</taxon>
    </lineage>
</organism>
<reference evidence="1" key="1">
    <citation type="journal article" date="2014" name="Genome Biol. Evol.">
        <title>Pangenome evidence for extensive interdomain horizontal transfer affecting lineage core and shell genes in uncultured planktonic thaumarchaeota and euryarchaeota.</title>
        <authorList>
            <person name="Deschamps P."/>
            <person name="Zivanovic Y."/>
            <person name="Moreira D."/>
            <person name="Rodriguez-Valera F."/>
            <person name="Lopez-Garcia P."/>
        </authorList>
    </citation>
    <scope>NUCLEOTIDE SEQUENCE</scope>
</reference>
<accession>A0A075I1E6</accession>
<sequence>TQMAHDRDAGGQDALDRLTHFGAALEFHGVRARLLHDADGGFQRRARVALVGAERQVHHDQRALRSPDDAAGMVNHLVERYRDGGLVARHDVGGGIANEDDVHPGAIDQPRQRIIIGGQHRDFLAILLHCL</sequence>
<feature type="non-terminal residue" evidence="1">
    <location>
        <position position="1"/>
    </location>
</feature>
<dbReference type="AlphaFoldDB" id="A0A075I1E6"/>
<dbReference type="EMBL" id="KF901172">
    <property type="protein sequence ID" value="AIF20657.1"/>
    <property type="molecule type" value="Genomic_DNA"/>
</dbReference>
<protein>
    <submittedName>
        <fullName evidence="1">Valine--tRNA ligase</fullName>
    </submittedName>
</protein>
<evidence type="ECO:0000313" key="1">
    <source>
        <dbReference type="EMBL" id="AIF20657.1"/>
    </source>
</evidence>
<proteinExistence type="predicted"/>
<dbReference type="GO" id="GO:0016874">
    <property type="term" value="F:ligase activity"/>
    <property type="evidence" value="ECO:0007669"/>
    <property type="project" value="UniProtKB-KW"/>
</dbReference>
<name>A0A075I1E6_9EURY</name>
<keyword evidence="1" id="KW-0436">Ligase</keyword>